<dbReference type="PROSITE" id="PS50977">
    <property type="entry name" value="HTH_TETR_2"/>
    <property type="match status" value="1"/>
</dbReference>
<sequence length="269" mass="29268">MILGLLCLNYANAASGREQNVRSGIHASIALVMDASRVGRRTMVRQLRAEATRSAALRAAADLFLRVGHATATLSQVSAESGVTKGALYFHFASKEELARALVDEGRERVTAACSGMVDSRSPALESVIGITYSVLDLANTDNLVRIMYRLQLEVDAPDPSRGSVFATWQNIFSHLFERAIEHGDVIDSLDAETASCLVSEMLSGVLMVAEGTARLDGAAVRMEQVWHTILPSLVPPAKLPYFREFASRSLSSFVRRQEDARAEADVRS</sequence>
<organism evidence="6 7">
    <name type="scientific">Rhodococcoides kroppenstedtii</name>
    <dbReference type="NCBI Taxonomy" id="293050"/>
    <lineage>
        <taxon>Bacteria</taxon>
        <taxon>Bacillati</taxon>
        <taxon>Actinomycetota</taxon>
        <taxon>Actinomycetes</taxon>
        <taxon>Mycobacteriales</taxon>
        <taxon>Nocardiaceae</taxon>
        <taxon>Rhodococcoides</taxon>
    </lineage>
</organism>
<dbReference type="AlphaFoldDB" id="A0A1I0U4X4"/>
<dbReference type="InterPro" id="IPR036271">
    <property type="entry name" value="Tet_transcr_reg_TetR-rel_C_sf"/>
</dbReference>
<dbReference type="Proteomes" id="UP000182054">
    <property type="component" value="Unassembled WGS sequence"/>
</dbReference>
<evidence type="ECO:0000256" key="2">
    <source>
        <dbReference type="ARBA" id="ARBA00023125"/>
    </source>
</evidence>
<dbReference type="InterPro" id="IPR054126">
    <property type="entry name" value="CprB_TetR_C"/>
</dbReference>
<dbReference type="GO" id="GO:0000976">
    <property type="term" value="F:transcription cis-regulatory region binding"/>
    <property type="evidence" value="ECO:0007669"/>
    <property type="project" value="TreeGrafter"/>
</dbReference>
<dbReference type="PANTHER" id="PTHR30055:SF234">
    <property type="entry name" value="HTH-TYPE TRANSCRIPTIONAL REGULATOR BETI"/>
    <property type="match status" value="1"/>
</dbReference>
<dbReference type="InterPro" id="IPR050109">
    <property type="entry name" value="HTH-type_TetR-like_transc_reg"/>
</dbReference>
<dbReference type="EMBL" id="FOJN01000013">
    <property type="protein sequence ID" value="SFA58980.1"/>
    <property type="molecule type" value="Genomic_DNA"/>
</dbReference>
<evidence type="ECO:0000256" key="3">
    <source>
        <dbReference type="ARBA" id="ARBA00023163"/>
    </source>
</evidence>
<keyword evidence="2 4" id="KW-0238">DNA-binding</keyword>
<accession>A0A1I0U4X4</accession>
<dbReference type="SUPFAM" id="SSF48498">
    <property type="entry name" value="Tetracyclin repressor-like, C-terminal domain"/>
    <property type="match status" value="1"/>
</dbReference>
<feature type="domain" description="HTH tetR-type" evidence="5">
    <location>
        <begin position="50"/>
        <end position="110"/>
    </location>
</feature>
<dbReference type="InterPro" id="IPR001647">
    <property type="entry name" value="HTH_TetR"/>
</dbReference>
<evidence type="ECO:0000256" key="4">
    <source>
        <dbReference type="PROSITE-ProRule" id="PRU00335"/>
    </source>
</evidence>
<dbReference type="PANTHER" id="PTHR30055">
    <property type="entry name" value="HTH-TYPE TRANSCRIPTIONAL REGULATOR RUTR"/>
    <property type="match status" value="1"/>
</dbReference>
<dbReference type="InterPro" id="IPR009057">
    <property type="entry name" value="Homeodomain-like_sf"/>
</dbReference>
<proteinExistence type="predicted"/>
<dbReference type="SUPFAM" id="SSF46689">
    <property type="entry name" value="Homeodomain-like"/>
    <property type="match status" value="1"/>
</dbReference>
<dbReference type="PRINTS" id="PR00455">
    <property type="entry name" value="HTHTETR"/>
</dbReference>
<dbReference type="Gene3D" id="1.10.357.10">
    <property type="entry name" value="Tetracycline Repressor, domain 2"/>
    <property type="match status" value="1"/>
</dbReference>
<dbReference type="Pfam" id="PF21935">
    <property type="entry name" value="TetR_C_45"/>
    <property type="match status" value="1"/>
</dbReference>
<evidence type="ECO:0000313" key="7">
    <source>
        <dbReference type="Proteomes" id="UP000182054"/>
    </source>
</evidence>
<gene>
    <name evidence="6" type="ORF">SAMN05444374_11371</name>
</gene>
<keyword evidence="3" id="KW-0804">Transcription</keyword>
<evidence type="ECO:0000256" key="1">
    <source>
        <dbReference type="ARBA" id="ARBA00023015"/>
    </source>
</evidence>
<name>A0A1I0U4X4_9NOCA</name>
<dbReference type="GO" id="GO:0003700">
    <property type="term" value="F:DNA-binding transcription factor activity"/>
    <property type="evidence" value="ECO:0007669"/>
    <property type="project" value="TreeGrafter"/>
</dbReference>
<feature type="DNA-binding region" description="H-T-H motif" evidence="4">
    <location>
        <begin position="73"/>
        <end position="92"/>
    </location>
</feature>
<reference evidence="6 7" key="1">
    <citation type="submission" date="2016-10" db="EMBL/GenBank/DDBJ databases">
        <authorList>
            <person name="de Groot N.N."/>
        </authorList>
    </citation>
    <scope>NUCLEOTIDE SEQUENCE [LARGE SCALE GENOMIC DNA]</scope>
    <source>
        <strain evidence="6 7">DSM 44908</strain>
    </source>
</reference>
<protein>
    <submittedName>
        <fullName evidence="6">Transcriptional regulator, TetR family</fullName>
    </submittedName>
</protein>
<dbReference type="Pfam" id="PF00440">
    <property type="entry name" value="TetR_N"/>
    <property type="match status" value="1"/>
</dbReference>
<evidence type="ECO:0000259" key="5">
    <source>
        <dbReference type="PROSITE" id="PS50977"/>
    </source>
</evidence>
<evidence type="ECO:0000313" key="6">
    <source>
        <dbReference type="EMBL" id="SFA58980.1"/>
    </source>
</evidence>
<keyword evidence="1" id="KW-0805">Transcription regulation</keyword>